<feature type="region of interest" description="Disordered" evidence="5">
    <location>
        <begin position="74"/>
        <end position="100"/>
    </location>
</feature>
<feature type="compositionally biased region" description="Polar residues" evidence="5">
    <location>
        <begin position="74"/>
        <end position="83"/>
    </location>
</feature>
<dbReference type="EMBL" id="QZWG01000007">
    <property type="protein sequence ID" value="RZC03410.1"/>
    <property type="molecule type" value="Genomic_DNA"/>
</dbReference>
<organism evidence="6">
    <name type="scientific">Glycine soja</name>
    <name type="common">Wild soybean</name>
    <dbReference type="NCBI Taxonomy" id="3848"/>
    <lineage>
        <taxon>Eukaryota</taxon>
        <taxon>Viridiplantae</taxon>
        <taxon>Streptophyta</taxon>
        <taxon>Embryophyta</taxon>
        <taxon>Tracheophyta</taxon>
        <taxon>Spermatophyta</taxon>
        <taxon>Magnoliopsida</taxon>
        <taxon>eudicotyledons</taxon>
        <taxon>Gunneridae</taxon>
        <taxon>Pentapetalae</taxon>
        <taxon>rosids</taxon>
        <taxon>fabids</taxon>
        <taxon>Fabales</taxon>
        <taxon>Fabaceae</taxon>
        <taxon>Papilionoideae</taxon>
        <taxon>50 kb inversion clade</taxon>
        <taxon>NPAAA clade</taxon>
        <taxon>indigoferoid/millettioid clade</taxon>
        <taxon>Phaseoleae</taxon>
        <taxon>Glycine</taxon>
        <taxon>Glycine subgen. Soja</taxon>
    </lineage>
</organism>
<dbReference type="SMR" id="A0A0B2NY77"/>
<feature type="compositionally biased region" description="Basic and acidic residues" evidence="5">
    <location>
        <begin position="87"/>
        <end position="99"/>
    </location>
</feature>
<dbReference type="GO" id="GO:0005829">
    <property type="term" value="C:cytosol"/>
    <property type="evidence" value="ECO:0007669"/>
    <property type="project" value="TreeGrafter"/>
</dbReference>
<dbReference type="GO" id="GO:0005525">
    <property type="term" value="F:GTP binding"/>
    <property type="evidence" value="ECO:0007669"/>
    <property type="project" value="UniProtKB-KW"/>
</dbReference>
<proteinExistence type="predicted"/>
<reference evidence="6" key="1">
    <citation type="submission" date="2014-07" db="EMBL/GenBank/DDBJ databases">
        <title>Identification of a novel salt tolerance gene in wild soybean by whole-genome sequencing.</title>
        <authorList>
            <person name="Lam H.-M."/>
            <person name="Qi X."/>
            <person name="Li M.-W."/>
            <person name="Liu X."/>
            <person name="Xie M."/>
            <person name="Ni M."/>
            <person name="Xu X."/>
        </authorList>
    </citation>
    <scope>NUCLEOTIDE SEQUENCE [LARGE SCALE GENOMIC DNA]</scope>
    <source>
        <tissue evidence="6">Root</tissue>
    </source>
</reference>
<dbReference type="AlphaFoldDB" id="A0A0B2NY77"/>
<evidence type="ECO:0000313" key="7">
    <source>
        <dbReference type="EMBL" id="RZC03410.1"/>
    </source>
</evidence>
<evidence type="ECO:0000313" key="8">
    <source>
        <dbReference type="Proteomes" id="UP000289340"/>
    </source>
</evidence>
<sequence length="175" mass="20492">MGKKQNEIQKIGLGRAQVKQHNQMIQQGKDKSRFYRKKFLESFTEVFDINVVVKQSLEPLPELAPAISTTLISLEPSSVPDETTTSEEVRKQQKQEEALHTSSLRVPCRPPWTPDMSADELNTSKTQAFLTWRRSLVRLEENKKLVLTPFEKNLDIWRQLWRVVERSDLLCWYHL</sequence>
<dbReference type="EMBL" id="KN671149">
    <property type="protein sequence ID" value="KHN00214.1"/>
    <property type="molecule type" value="Genomic_DNA"/>
</dbReference>
<protein>
    <submittedName>
        <fullName evidence="7">GTPase LSG1-2</fullName>
    </submittedName>
    <submittedName>
        <fullName evidence="6">Large subunit GTPase 1 like</fullName>
        <ecNumber evidence="6">3.6.1.-</ecNumber>
    </submittedName>
</protein>
<evidence type="ECO:0000256" key="2">
    <source>
        <dbReference type="ARBA" id="ARBA00022741"/>
    </source>
</evidence>
<dbReference type="PANTHER" id="PTHR45709:SF2">
    <property type="entry name" value="LARGE SUBUNIT GTPASE 1 HOMOLOG"/>
    <property type="match status" value="1"/>
</dbReference>
<reference evidence="7 8" key="2">
    <citation type="submission" date="2018-09" db="EMBL/GenBank/DDBJ databases">
        <title>A high-quality reference genome of wild soybean provides a powerful tool to mine soybean genomes.</title>
        <authorList>
            <person name="Xie M."/>
            <person name="Chung C.Y.L."/>
            <person name="Li M.-W."/>
            <person name="Wong F.-L."/>
            <person name="Chan T.-F."/>
            <person name="Lam H.-M."/>
        </authorList>
    </citation>
    <scope>NUCLEOTIDE SEQUENCE [LARGE SCALE GENOMIC DNA]</scope>
    <source>
        <strain evidence="8">cv. W05</strain>
        <tissue evidence="7">Hypocotyl of etiolated seedlings</tissue>
    </source>
</reference>
<dbReference type="GO" id="GO:0003924">
    <property type="term" value="F:GTPase activity"/>
    <property type="evidence" value="ECO:0007669"/>
    <property type="project" value="InterPro"/>
</dbReference>
<accession>A0A0B2NY77</accession>
<name>A0A0B2NY77_GLYSO</name>
<dbReference type="Proteomes" id="UP000053555">
    <property type="component" value="Unassembled WGS sequence"/>
</dbReference>
<dbReference type="EC" id="3.6.1.-" evidence="6"/>
<keyword evidence="3 6" id="KW-0378">Hydrolase</keyword>
<evidence type="ECO:0000313" key="6">
    <source>
        <dbReference type="EMBL" id="KHN00214.1"/>
    </source>
</evidence>
<evidence type="ECO:0000256" key="5">
    <source>
        <dbReference type="SAM" id="MobiDB-lite"/>
    </source>
</evidence>
<evidence type="ECO:0000256" key="1">
    <source>
        <dbReference type="ARBA" id="ARBA00022490"/>
    </source>
</evidence>
<dbReference type="PANTHER" id="PTHR45709">
    <property type="entry name" value="LARGE SUBUNIT GTPASE 1 HOMOLOG-RELATED"/>
    <property type="match status" value="1"/>
</dbReference>
<gene>
    <name evidence="7" type="ORF">D0Y65_018192</name>
    <name evidence="6" type="ORF">glysoja_047828</name>
</gene>
<evidence type="ECO:0000256" key="4">
    <source>
        <dbReference type="ARBA" id="ARBA00023134"/>
    </source>
</evidence>
<dbReference type="InterPro" id="IPR043358">
    <property type="entry name" value="GNL1-like"/>
</dbReference>
<keyword evidence="4" id="KW-0342">GTP-binding</keyword>
<keyword evidence="1" id="KW-0963">Cytoplasm</keyword>
<evidence type="ECO:0000256" key="3">
    <source>
        <dbReference type="ARBA" id="ARBA00022801"/>
    </source>
</evidence>
<keyword evidence="2" id="KW-0547">Nucleotide-binding</keyword>
<keyword evidence="8" id="KW-1185">Reference proteome</keyword>
<dbReference type="Proteomes" id="UP000289340">
    <property type="component" value="Chromosome 7"/>
</dbReference>